<comment type="caution">
    <text evidence="1">The sequence shown here is derived from an EMBL/GenBank/DDBJ whole genome shotgun (WGS) entry which is preliminary data.</text>
</comment>
<organism evidence="1 2">
    <name type="scientific">Clonostachys rosea f. rosea IK726</name>
    <dbReference type="NCBI Taxonomy" id="1349383"/>
    <lineage>
        <taxon>Eukaryota</taxon>
        <taxon>Fungi</taxon>
        <taxon>Dikarya</taxon>
        <taxon>Ascomycota</taxon>
        <taxon>Pezizomycotina</taxon>
        <taxon>Sordariomycetes</taxon>
        <taxon>Hypocreomycetidae</taxon>
        <taxon>Hypocreales</taxon>
        <taxon>Bionectriaceae</taxon>
        <taxon>Clonostachys</taxon>
    </lineage>
</organism>
<accession>A0ACA9TCR3</accession>
<dbReference type="Proteomes" id="UP000836387">
    <property type="component" value="Unassembled WGS sequence"/>
</dbReference>
<keyword evidence="2" id="KW-1185">Reference proteome</keyword>
<evidence type="ECO:0000313" key="2">
    <source>
        <dbReference type="Proteomes" id="UP000836387"/>
    </source>
</evidence>
<gene>
    <name evidence="1" type="ORF">CRV2_00007125</name>
</gene>
<reference evidence="1" key="1">
    <citation type="submission" date="2020-04" db="EMBL/GenBank/DDBJ databases">
        <authorList>
            <person name="Broberg M."/>
        </authorList>
    </citation>
    <scope>NUCLEOTIDE SEQUENCE</scope>
</reference>
<reference evidence="1" key="2">
    <citation type="submission" date="2021-10" db="EMBL/GenBank/DDBJ databases">
        <authorList>
            <person name="Piombo E."/>
        </authorList>
    </citation>
    <scope>NUCLEOTIDE SEQUENCE</scope>
</reference>
<sequence length="354" mass="38241">MAKETSNSRVAWEHIVREKDKVGDAYYKTSDSVAEELHNDMVGKTAFVNLLFITLTKHPVIITGVTSGSLGADAARVIAAHEPKLLILASRSEAAIAKTIEEIKPTASAGTRIEPLIIDLSDQLSVRAAAKKVLELTPVVDVLINSAALMMIHKYTTNAGGVEMHLAINHLGHFLFTNLIMSALLKSDGPGRVVNISAAAHRIGPFRFDDYNFGEGEAYDPTLGYAQSKCANLLFTLSLAQKLGHEKLLSYGVDPGGSITNLFHRAPKEEMLKHGWLLENGDPSPALLGGLKSVQQSVASYIVAAYSPEIKDRNGCTITGGIVDDTVAEHAKDPEAAEQLWNLSEKLVGQKFNY</sequence>
<proteinExistence type="predicted"/>
<protein>
    <submittedName>
        <fullName evidence="1">Uncharacterized protein</fullName>
    </submittedName>
</protein>
<name>A0ACA9TCR3_BIOOC</name>
<dbReference type="EMBL" id="CADEHS020000003">
    <property type="protein sequence ID" value="CAG9938697.1"/>
    <property type="molecule type" value="Genomic_DNA"/>
</dbReference>
<evidence type="ECO:0000313" key="1">
    <source>
        <dbReference type="EMBL" id="CAG9938697.1"/>
    </source>
</evidence>